<accession>A0ABN6YX87</accession>
<feature type="transmembrane region" description="Helical" evidence="1">
    <location>
        <begin position="61"/>
        <end position="79"/>
    </location>
</feature>
<feature type="transmembrane region" description="Helical" evidence="1">
    <location>
        <begin position="86"/>
        <end position="107"/>
    </location>
</feature>
<gene>
    <name evidence="2" type="ORF">Lac1_15860</name>
</gene>
<dbReference type="Proteomes" id="UP001305815">
    <property type="component" value="Chromosome"/>
</dbReference>
<organism evidence="2 3">
    <name type="scientific">Claveliimonas bilis</name>
    <dbReference type="NCBI Taxonomy" id="3028070"/>
    <lineage>
        <taxon>Bacteria</taxon>
        <taxon>Bacillati</taxon>
        <taxon>Bacillota</taxon>
        <taxon>Clostridia</taxon>
        <taxon>Lachnospirales</taxon>
        <taxon>Lachnospiraceae</taxon>
        <taxon>Claveliimonas</taxon>
    </lineage>
</organism>
<keyword evidence="3" id="KW-1185">Reference proteome</keyword>
<dbReference type="InterPro" id="IPR049576">
    <property type="entry name" value="HDC-like"/>
</dbReference>
<keyword evidence="1" id="KW-0812">Transmembrane</keyword>
<dbReference type="RefSeq" id="WP_316264452.1">
    <property type="nucleotide sequence ID" value="NZ_AP027742.1"/>
</dbReference>
<proteinExistence type="predicted"/>
<feature type="transmembrane region" description="Helical" evidence="1">
    <location>
        <begin position="31"/>
        <end position="49"/>
    </location>
</feature>
<dbReference type="EMBL" id="AP027742">
    <property type="protein sequence ID" value="BDZ77403.1"/>
    <property type="molecule type" value="Genomic_DNA"/>
</dbReference>
<dbReference type="CDD" id="cd21416">
    <property type="entry name" value="HDC_protein"/>
    <property type="match status" value="1"/>
</dbReference>
<feature type="transmembrane region" description="Helical" evidence="1">
    <location>
        <begin position="200"/>
        <end position="219"/>
    </location>
</feature>
<evidence type="ECO:0000313" key="2">
    <source>
        <dbReference type="EMBL" id="BDZ77403.1"/>
    </source>
</evidence>
<reference evidence="3" key="1">
    <citation type="journal article" date="2023" name="Int. J. Syst. Evol. Microbiol.">
        <title>Claveliimonas bilis gen. nov., sp. nov., deoxycholic acid-producing bacteria isolated from human faeces, and reclassification of Sellimonas monacensis Zenner et al. 2021 as Claveliimonas monacensis comb. nov.</title>
        <authorList>
            <person name="Hisatomi A."/>
            <person name="Kastawa N.W.E.P.G."/>
            <person name="Song I."/>
            <person name="Ohkuma M."/>
            <person name="Fukiya S."/>
            <person name="Sakamoto M."/>
        </authorList>
    </citation>
    <scope>NUCLEOTIDE SEQUENCE [LARGE SCALE GENOMIC DNA]</scope>
    <source>
        <strain evidence="3">12BBH14</strain>
    </source>
</reference>
<protein>
    <submittedName>
        <fullName evidence="2">Permease</fullName>
    </submittedName>
</protein>
<name>A0ABN6YX87_9FIRM</name>
<feature type="transmembrane region" description="Helical" evidence="1">
    <location>
        <begin position="333"/>
        <end position="353"/>
    </location>
</feature>
<feature type="transmembrane region" description="Helical" evidence="1">
    <location>
        <begin position="174"/>
        <end position="194"/>
    </location>
</feature>
<keyword evidence="1" id="KW-0472">Membrane</keyword>
<evidence type="ECO:0000256" key="1">
    <source>
        <dbReference type="SAM" id="Phobius"/>
    </source>
</evidence>
<keyword evidence="1" id="KW-1133">Transmembrane helix</keyword>
<evidence type="ECO:0000313" key="3">
    <source>
        <dbReference type="Proteomes" id="UP001305815"/>
    </source>
</evidence>
<feature type="transmembrane region" description="Helical" evidence="1">
    <location>
        <begin position="231"/>
        <end position="250"/>
    </location>
</feature>
<sequence length="354" mass="38146">MGDMLLWFSVVLILFAVGDLIANLTKAKISAVFVTLLLFLILFVTKVIPSDIIDRAGMTDAASWSVPMIMFSMGTMLNIRQFIDEWRTVLTAWLGIAAVIILVPVLIPFIGKATVLASIPVINGALPATTIMTQAAMEKGLTLAAAEVGSKKTEKAEQTEKKSFVKLAEKYDKYYGTNVCIFLTAFFAFVGYKLSEIIHVNYSIVCLVIGVIVTALGIVPKDILEKGKLKGFINMVVFAAVIPSLASISLTDLISLIVPVVAMFAVSIVAVFIMMKILPGWKIIGSKPLAFGVGFCQMLGFPTTYLISNEVCNAVGETEEERAYLMSKIMPKLVVGGLACLVSVLVAGVMAPML</sequence>
<feature type="transmembrane region" description="Helical" evidence="1">
    <location>
        <begin position="256"/>
        <end position="278"/>
    </location>
</feature>
<feature type="transmembrane region" description="Helical" evidence="1">
    <location>
        <begin position="6"/>
        <end position="24"/>
    </location>
</feature>